<accession>A0A383B8U8</accession>
<dbReference type="Pfam" id="PF02190">
    <property type="entry name" value="LON_substr_bdg"/>
    <property type="match status" value="1"/>
</dbReference>
<dbReference type="InterPro" id="IPR046336">
    <property type="entry name" value="Lon_prtase_N_sf"/>
</dbReference>
<dbReference type="PANTHER" id="PTHR46732:SF8">
    <property type="entry name" value="ATP-DEPENDENT PROTEASE LA (LON) DOMAIN PROTEIN"/>
    <property type="match status" value="1"/>
</dbReference>
<dbReference type="SMART" id="SM00464">
    <property type="entry name" value="LON"/>
    <property type="match status" value="1"/>
</dbReference>
<feature type="domain" description="Lon N-terminal" evidence="1">
    <location>
        <begin position="5"/>
        <end position="134"/>
    </location>
</feature>
<dbReference type="InterPro" id="IPR015947">
    <property type="entry name" value="PUA-like_sf"/>
</dbReference>
<protein>
    <recommendedName>
        <fullName evidence="1">Lon N-terminal domain-containing protein</fullName>
    </recommendedName>
</protein>
<evidence type="ECO:0000259" key="1">
    <source>
        <dbReference type="PROSITE" id="PS51787"/>
    </source>
</evidence>
<proteinExistence type="predicted"/>
<evidence type="ECO:0000313" key="2">
    <source>
        <dbReference type="EMBL" id="SVE16596.1"/>
    </source>
</evidence>
<gene>
    <name evidence="2" type="ORF">METZ01_LOCUS469450</name>
</gene>
<dbReference type="PANTHER" id="PTHR46732">
    <property type="entry name" value="ATP-DEPENDENT PROTEASE LA (LON) DOMAIN PROTEIN"/>
    <property type="match status" value="1"/>
</dbReference>
<dbReference type="PROSITE" id="PS51787">
    <property type="entry name" value="LON_N"/>
    <property type="match status" value="1"/>
</dbReference>
<dbReference type="AlphaFoldDB" id="A0A383B8U8"/>
<name>A0A383B8U8_9ZZZZ</name>
<reference evidence="2" key="1">
    <citation type="submission" date="2018-05" db="EMBL/GenBank/DDBJ databases">
        <authorList>
            <person name="Lanie J.A."/>
            <person name="Ng W.-L."/>
            <person name="Kazmierczak K.M."/>
            <person name="Andrzejewski T.M."/>
            <person name="Davidsen T.M."/>
            <person name="Wayne K.J."/>
            <person name="Tettelin H."/>
            <person name="Glass J.I."/>
            <person name="Rusch D."/>
            <person name="Podicherti R."/>
            <person name="Tsui H.-C.T."/>
            <person name="Winkler M.E."/>
        </authorList>
    </citation>
    <scope>NUCLEOTIDE SEQUENCE</scope>
</reference>
<dbReference type="InterPro" id="IPR003111">
    <property type="entry name" value="Lon_prtase_N"/>
</dbReference>
<sequence length="134" mass="15057">MPSDERILPLFPLNSVLFPGESIPLQIFEDRYKQMLKDCLDADSRFGIVLIKSGREVGSPAEPHNTGTVAQIVQSTEIDGGRFLVSATGVQRFEISEVLQRRPYISARVELLAEDQDPWLPNTEMEGIRQAFPK</sequence>
<dbReference type="SUPFAM" id="SSF88697">
    <property type="entry name" value="PUA domain-like"/>
    <property type="match status" value="1"/>
</dbReference>
<dbReference type="EMBL" id="UINC01198579">
    <property type="protein sequence ID" value="SVE16596.1"/>
    <property type="molecule type" value="Genomic_DNA"/>
</dbReference>
<dbReference type="Gene3D" id="2.30.130.40">
    <property type="entry name" value="LON domain-like"/>
    <property type="match status" value="1"/>
</dbReference>
<organism evidence="2">
    <name type="scientific">marine metagenome</name>
    <dbReference type="NCBI Taxonomy" id="408172"/>
    <lineage>
        <taxon>unclassified sequences</taxon>
        <taxon>metagenomes</taxon>
        <taxon>ecological metagenomes</taxon>
    </lineage>
</organism>